<dbReference type="Proteomes" id="UP000054653">
    <property type="component" value="Unassembled WGS sequence"/>
</dbReference>
<organism evidence="2 3">
    <name type="scientific">Trichinella britovi</name>
    <name type="common">Parasitic roundworm</name>
    <dbReference type="NCBI Taxonomy" id="45882"/>
    <lineage>
        <taxon>Eukaryota</taxon>
        <taxon>Metazoa</taxon>
        <taxon>Ecdysozoa</taxon>
        <taxon>Nematoda</taxon>
        <taxon>Enoplea</taxon>
        <taxon>Dorylaimia</taxon>
        <taxon>Trichinellida</taxon>
        <taxon>Trichinellidae</taxon>
        <taxon>Trichinella</taxon>
    </lineage>
</organism>
<feature type="region of interest" description="Disordered" evidence="1">
    <location>
        <begin position="1"/>
        <end position="29"/>
    </location>
</feature>
<comment type="caution">
    <text evidence="2">The sequence shown here is derived from an EMBL/GenBank/DDBJ whole genome shotgun (WGS) entry which is preliminary data.</text>
</comment>
<reference evidence="2 3" key="1">
    <citation type="submission" date="2015-01" db="EMBL/GenBank/DDBJ databases">
        <title>Evolution of Trichinella species and genotypes.</title>
        <authorList>
            <person name="Korhonen P.K."/>
            <person name="Edoardo P."/>
            <person name="Giuseppe L.R."/>
            <person name="Gasser R.B."/>
        </authorList>
    </citation>
    <scope>NUCLEOTIDE SEQUENCE [LARGE SCALE GENOMIC DNA]</scope>
    <source>
        <strain evidence="2">ISS120</strain>
    </source>
</reference>
<name>A0A0V1CDQ3_TRIBR</name>
<evidence type="ECO:0000313" key="2">
    <source>
        <dbReference type="EMBL" id="KRY47134.1"/>
    </source>
</evidence>
<keyword evidence="3" id="KW-1185">Reference proteome</keyword>
<dbReference type="EMBL" id="JYDI01000255">
    <property type="protein sequence ID" value="KRY47134.1"/>
    <property type="molecule type" value="Genomic_DNA"/>
</dbReference>
<dbReference type="AlphaFoldDB" id="A0A0V1CDQ3"/>
<proteinExistence type="predicted"/>
<gene>
    <name evidence="2" type="ORF">T03_1976</name>
</gene>
<evidence type="ECO:0000256" key="1">
    <source>
        <dbReference type="SAM" id="MobiDB-lite"/>
    </source>
</evidence>
<evidence type="ECO:0000313" key="3">
    <source>
        <dbReference type="Proteomes" id="UP000054653"/>
    </source>
</evidence>
<protein>
    <submittedName>
        <fullName evidence="2">Uncharacterized protein</fullName>
    </submittedName>
</protein>
<sequence>MAAIPDRRFRQPGSARRCGQSEVETGTKGGIRGSCLDEYQWSGIEFLFIEQRLLEELQQRLLDRANEAFPKASHLRYSGLPAHGGLGPHPLVARVESNLTRGLESGSYPTRINIHVWRGPAMPATFLMNLR</sequence>
<accession>A0A0V1CDQ3</accession>